<sequence>MTKRTLVLTGLTAATALIATALSPVSAQAVTPIYLAASLDGDNEVPAQGTKVGDPDGGALAVFRIHGNRVDYAVRWSKVNAPSGFHIHRGRAGENGDVRIPFIGQALPASLHAVKGTVLVKDGHLLRRILTNPRNWYANLHNADFGGGAVRGQLYRIRPVELESVLSHGFGKTLTTQANGRQEVPAPGMKVGDHNGRAGWLVQPEGDRVWFASAWKRIGAPVGAHIHRAPKGKNGPVVVPFFAADKGLPPSVNGVAGSVKADRATSRRIWNNPKNWYVNLHTAAFPGGAIRGQLYRGDW</sequence>
<comment type="caution">
    <text evidence="3">The sequence shown here is derived from an EMBL/GenBank/DDBJ whole genome shotgun (WGS) entry which is preliminary data.</text>
</comment>
<evidence type="ECO:0000259" key="2">
    <source>
        <dbReference type="SMART" id="SM00754"/>
    </source>
</evidence>
<keyword evidence="4" id="KW-1185">Reference proteome</keyword>
<organism evidence="3 4">
    <name type="scientific">Nonomuraea fuscirosea</name>
    <dbReference type="NCBI Taxonomy" id="1291556"/>
    <lineage>
        <taxon>Bacteria</taxon>
        <taxon>Bacillati</taxon>
        <taxon>Actinomycetota</taxon>
        <taxon>Actinomycetes</taxon>
        <taxon>Streptosporangiales</taxon>
        <taxon>Streptosporangiaceae</taxon>
        <taxon>Nonomuraea</taxon>
    </lineage>
</organism>
<feature type="domain" description="CHRD" evidence="2">
    <location>
        <begin position="33"/>
        <end position="156"/>
    </location>
</feature>
<feature type="signal peptide" evidence="1">
    <location>
        <begin position="1"/>
        <end position="29"/>
    </location>
</feature>
<dbReference type="InterPro" id="IPR010895">
    <property type="entry name" value="CHRD"/>
</dbReference>
<dbReference type="AlphaFoldDB" id="A0A2T0MT86"/>
<proteinExistence type="predicted"/>
<feature type="chain" id="PRO_5015425576" evidence="1">
    <location>
        <begin position="30"/>
        <end position="299"/>
    </location>
</feature>
<accession>A0A2T0MT86</accession>
<dbReference type="SMART" id="SM00754">
    <property type="entry name" value="CHRD"/>
    <property type="match status" value="2"/>
</dbReference>
<feature type="domain" description="CHRD" evidence="2">
    <location>
        <begin position="172"/>
        <end position="296"/>
    </location>
</feature>
<dbReference type="OrthoDB" id="8901345at2"/>
<evidence type="ECO:0000313" key="3">
    <source>
        <dbReference type="EMBL" id="PRX61815.1"/>
    </source>
</evidence>
<name>A0A2T0MT86_9ACTN</name>
<protein>
    <submittedName>
        <fullName evidence="3">CHRD domain-containing protein</fullName>
    </submittedName>
</protein>
<dbReference type="RefSeq" id="WP_106245699.1">
    <property type="nucleotide sequence ID" value="NZ_JBFAIB010000004.1"/>
</dbReference>
<dbReference type="Proteomes" id="UP000238312">
    <property type="component" value="Unassembled WGS sequence"/>
</dbReference>
<dbReference type="EMBL" id="PVNG01000014">
    <property type="protein sequence ID" value="PRX61815.1"/>
    <property type="molecule type" value="Genomic_DNA"/>
</dbReference>
<reference evidence="3 4" key="1">
    <citation type="submission" date="2018-03" db="EMBL/GenBank/DDBJ databases">
        <title>Genomic Encyclopedia of Type Strains, Phase III (KMG-III): the genomes of soil and plant-associated and newly described type strains.</title>
        <authorList>
            <person name="Whitman W."/>
        </authorList>
    </citation>
    <scope>NUCLEOTIDE SEQUENCE [LARGE SCALE GENOMIC DNA]</scope>
    <source>
        <strain evidence="3 4">CGMCC 4.7104</strain>
    </source>
</reference>
<dbReference type="Pfam" id="PF07452">
    <property type="entry name" value="CHRD"/>
    <property type="match status" value="2"/>
</dbReference>
<gene>
    <name evidence="3" type="ORF">B0I32_114184</name>
</gene>
<keyword evidence="1" id="KW-0732">Signal</keyword>
<evidence type="ECO:0000256" key="1">
    <source>
        <dbReference type="SAM" id="SignalP"/>
    </source>
</evidence>
<evidence type="ECO:0000313" key="4">
    <source>
        <dbReference type="Proteomes" id="UP000238312"/>
    </source>
</evidence>